<dbReference type="Proteomes" id="UP001500467">
    <property type="component" value="Unassembled WGS sequence"/>
</dbReference>
<evidence type="ECO:0000256" key="4">
    <source>
        <dbReference type="ARBA" id="ARBA00011233"/>
    </source>
</evidence>
<organism evidence="14 15">
    <name type="scientific">Prauserella alba</name>
    <dbReference type="NCBI Taxonomy" id="176898"/>
    <lineage>
        <taxon>Bacteria</taxon>
        <taxon>Bacillati</taxon>
        <taxon>Actinomycetota</taxon>
        <taxon>Actinomycetes</taxon>
        <taxon>Pseudonocardiales</taxon>
        <taxon>Pseudonocardiaceae</taxon>
        <taxon>Prauserella</taxon>
    </lineage>
</organism>
<dbReference type="EC" id="4.1.1.112" evidence="6"/>
<evidence type="ECO:0000256" key="12">
    <source>
        <dbReference type="ARBA" id="ARBA00047973"/>
    </source>
</evidence>
<dbReference type="Pfam" id="PF03737">
    <property type="entry name" value="RraA-like"/>
    <property type="match status" value="1"/>
</dbReference>
<dbReference type="EC" id="4.1.3.17" evidence="5"/>
<dbReference type="PANTHER" id="PTHR33254:SF4">
    <property type="entry name" value="4-HYDROXY-4-METHYL-2-OXOGLUTARATE ALDOLASE 3-RELATED"/>
    <property type="match status" value="1"/>
</dbReference>
<keyword evidence="15" id="KW-1185">Reference proteome</keyword>
<evidence type="ECO:0000256" key="13">
    <source>
        <dbReference type="SAM" id="MobiDB-lite"/>
    </source>
</evidence>
<evidence type="ECO:0000313" key="14">
    <source>
        <dbReference type="EMBL" id="GAA1209565.1"/>
    </source>
</evidence>
<comment type="cofactor">
    <cofactor evidence="2">
        <name>a divalent metal cation</name>
        <dbReference type="ChEBI" id="CHEBI:60240"/>
    </cofactor>
</comment>
<evidence type="ECO:0000256" key="1">
    <source>
        <dbReference type="ARBA" id="ARBA00001342"/>
    </source>
</evidence>
<dbReference type="RefSeq" id="WP_253859289.1">
    <property type="nucleotide sequence ID" value="NZ_BAAALM010000012.1"/>
</dbReference>
<dbReference type="PANTHER" id="PTHR33254">
    <property type="entry name" value="4-HYDROXY-4-METHYL-2-OXOGLUTARATE ALDOLASE 3-RELATED"/>
    <property type="match status" value="1"/>
</dbReference>
<reference evidence="15" key="1">
    <citation type="journal article" date="2019" name="Int. J. Syst. Evol. Microbiol.">
        <title>The Global Catalogue of Microorganisms (GCM) 10K type strain sequencing project: providing services to taxonomists for standard genome sequencing and annotation.</title>
        <authorList>
            <consortium name="The Broad Institute Genomics Platform"/>
            <consortium name="The Broad Institute Genome Sequencing Center for Infectious Disease"/>
            <person name="Wu L."/>
            <person name="Ma J."/>
        </authorList>
    </citation>
    <scope>NUCLEOTIDE SEQUENCE [LARGE SCALE GENOMIC DNA]</scope>
    <source>
        <strain evidence="15">JCM 13022</strain>
    </source>
</reference>
<evidence type="ECO:0000256" key="11">
    <source>
        <dbReference type="ARBA" id="ARBA00032305"/>
    </source>
</evidence>
<comment type="catalytic activity">
    <reaction evidence="12">
        <text>oxaloacetate + H(+) = pyruvate + CO2</text>
        <dbReference type="Rhea" id="RHEA:15641"/>
        <dbReference type="ChEBI" id="CHEBI:15361"/>
        <dbReference type="ChEBI" id="CHEBI:15378"/>
        <dbReference type="ChEBI" id="CHEBI:16452"/>
        <dbReference type="ChEBI" id="CHEBI:16526"/>
        <dbReference type="EC" id="4.1.1.112"/>
    </reaction>
</comment>
<comment type="function">
    <text evidence="8">Catalyzes the aldol cleavage of 4-hydroxy-4-methyl-2-oxoglutarate (HMG) into 2 molecules of pyruvate. Also contains a secondary oxaloacetate (OAA) decarboxylase activity due to the common pyruvate enolate transition state formed following C-C bond cleavage in the retro-aldol and decarboxylation reactions.</text>
</comment>
<evidence type="ECO:0000256" key="9">
    <source>
        <dbReference type="ARBA" id="ARBA00029596"/>
    </source>
</evidence>
<gene>
    <name evidence="14" type="ORF">GCM10009675_32310</name>
</gene>
<name>A0ABP4G1U2_9PSEU</name>
<dbReference type="NCBIfam" id="NF004850">
    <property type="entry name" value="PRK06201.1"/>
    <property type="match status" value="1"/>
</dbReference>
<comment type="similarity">
    <text evidence="3">Belongs to the class II aldolase/RraA-like family.</text>
</comment>
<evidence type="ECO:0000256" key="10">
    <source>
        <dbReference type="ARBA" id="ARBA00030169"/>
    </source>
</evidence>
<evidence type="ECO:0000256" key="7">
    <source>
        <dbReference type="ARBA" id="ARBA00016549"/>
    </source>
</evidence>
<dbReference type="EMBL" id="BAAALM010000012">
    <property type="protein sequence ID" value="GAA1209565.1"/>
    <property type="molecule type" value="Genomic_DNA"/>
</dbReference>
<proteinExistence type="inferred from homology"/>
<feature type="compositionally biased region" description="Basic and acidic residues" evidence="13">
    <location>
        <begin position="1"/>
        <end position="10"/>
    </location>
</feature>
<sequence>MTERTIHEQELLPGGRRPHQRPARPADHVLARFRQLPTANIGDAMERLGVLAPAIGPVWPGAHIVGTAFTVWTRPGDNLGIHAALDSVESGDVIVVSGGGDESRALIGELVGGKARTRGVAGFLLDGAVRDAEGLEKYGMPVFARSRTPAGPYKDGPFALSVDVAVAGVVVKPGDIVVGDDDGVAVVPLESASLIADRAEAKRDIEDAKRRSIEASFTEPAPAGELA</sequence>
<dbReference type="InterPro" id="IPR005493">
    <property type="entry name" value="RraA/RraA-like"/>
</dbReference>
<evidence type="ECO:0000256" key="6">
    <source>
        <dbReference type="ARBA" id="ARBA00012947"/>
    </source>
</evidence>
<evidence type="ECO:0000256" key="8">
    <source>
        <dbReference type="ARBA" id="ARBA00025046"/>
    </source>
</evidence>
<evidence type="ECO:0000256" key="3">
    <source>
        <dbReference type="ARBA" id="ARBA00008621"/>
    </source>
</evidence>
<evidence type="ECO:0000256" key="5">
    <source>
        <dbReference type="ARBA" id="ARBA00012213"/>
    </source>
</evidence>
<dbReference type="Gene3D" id="3.50.30.40">
    <property type="entry name" value="Ribonuclease E inhibitor RraA/RraA-like"/>
    <property type="match status" value="1"/>
</dbReference>
<evidence type="ECO:0000313" key="15">
    <source>
        <dbReference type="Proteomes" id="UP001500467"/>
    </source>
</evidence>
<dbReference type="CDD" id="cd16841">
    <property type="entry name" value="RraA_family"/>
    <property type="match status" value="1"/>
</dbReference>
<evidence type="ECO:0000256" key="2">
    <source>
        <dbReference type="ARBA" id="ARBA00001968"/>
    </source>
</evidence>
<accession>A0ABP4G1U2</accession>
<dbReference type="SUPFAM" id="SSF89562">
    <property type="entry name" value="RraA-like"/>
    <property type="match status" value="1"/>
</dbReference>
<dbReference type="InterPro" id="IPR036704">
    <property type="entry name" value="RraA/RraA-like_sf"/>
</dbReference>
<comment type="subunit">
    <text evidence="4">Homotrimer.</text>
</comment>
<protein>
    <recommendedName>
        <fullName evidence="7">Putative 4-hydroxy-4-methyl-2-oxoglutarate aldolase</fullName>
        <ecNumber evidence="6">4.1.1.112</ecNumber>
        <ecNumber evidence="5">4.1.3.17</ecNumber>
    </recommendedName>
    <alternativeName>
        <fullName evidence="11">Oxaloacetate decarboxylase</fullName>
    </alternativeName>
    <alternativeName>
        <fullName evidence="9">Regulator of ribonuclease activity homolog</fullName>
    </alternativeName>
    <alternativeName>
        <fullName evidence="10">RraA-like protein</fullName>
    </alternativeName>
</protein>
<feature type="region of interest" description="Disordered" evidence="13">
    <location>
        <begin position="1"/>
        <end position="24"/>
    </location>
</feature>
<comment type="caution">
    <text evidence="14">The sequence shown here is derived from an EMBL/GenBank/DDBJ whole genome shotgun (WGS) entry which is preliminary data.</text>
</comment>
<comment type="catalytic activity">
    <reaction evidence="1">
        <text>4-hydroxy-4-methyl-2-oxoglutarate = 2 pyruvate</text>
        <dbReference type="Rhea" id="RHEA:22748"/>
        <dbReference type="ChEBI" id="CHEBI:15361"/>
        <dbReference type="ChEBI" id="CHEBI:58276"/>
        <dbReference type="EC" id="4.1.3.17"/>
    </reaction>
</comment>